<reference evidence="4" key="1">
    <citation type="submission" date="2016-06" db="UniProtKB">
        <authorList>
            <consortium name="WormBaseParasite"/>
        </authorList>
    </citation>
    <scope>IDENTIFICATION</scope>
</reference>
<protein>
    <submittedName>
        <fullName evidence="4">Thioredoxin_15 domain-containing protein</fullName>
    </submittedName>
</protein>
<dbReference type="EMBL" id="UZAN01061750">
    <property type="protein sequence ID" value="VDP93061.1"/>
    <property type="molecule type" value="Genomic_DNA"/>
</dbReference>
<dbReference type="Proteomes" id="UP000272942">
    <property type="component" value="Unassembled WGS sequence"/>
</dbReference>
<dbReference type="GO" id="GO:0005783">
    <property type="term" value="C:endoplasmic reticulum"/>
    <property type="evidence" value="ECO:0007669"/>
    <property type="project" value="TreeGrafter"/>
</dbReference>
<dbReference type="GO" id="GO:0036503">
    <property type="term" value="P:ERAD pathway"/>
    <property type="evidence" value="ECO:0007669"/>
    <property type="project" value="TreeGrafter"/>
</dbReference>
<dbReference type="Pfam" id="PF18403">
    <property type="entry name" value="Thioredoxin_15"/>
    <property type="match status" value="1"/>
</dbReference>
<organism evidence="4">
    <name type="scientific">Echinostoma caproni</name>
    <dbReference type="NCBI Taxonomy" id="27848"/>
    <lineage>
        <taxon>Eukaryota</taxon>
        <taxon>Metazoa</taxon>
        <taxon>Spiralia</taxon>
        <taxon>Lophotrochozoa</taxon>
        <taxon>Platyhelminthes</taxon>
        <taxon>Trematoda</taxon>
        <taxon>Digenea</taxon>
        <taxon>Plagiorchiida</taxon>
        <taxon>Echinostomata</taxon>
        <taxon>Echinostomatoidea</taxon>
        <taxon>Echinostomatidae</taxon>
        <taxon>Echinostoma</taxon>
    </lineage>
</organism>
<keyword evidence="3" id="KW-1185">Reference proteome</keyword>
<dbReference type="PANTHER" id="PTHR11226">
    <property type="entry name" value="UDP-GLUCOSE GLYCOPROTEIN:GLUCOSYLTRANSFERASE"/>
    <property type="match status" value="1"/>
</dbReference>
<dbReference type="AlphaFoldDB" id="A0A183B9A4"/>
<accession>A0A183B9A4</accession>
<feature type="domain" description="UDP-glucose:glycoprotein glucosyltransferase thioredoxin-like" evidence="1">
    <location>
        <begin position="47"/>
        <end position="227"/>
    </location>
</feature>
<dbReference type="GO" id="GO:0018279">
    <property type="term" value="P:protein N-linked glycosylation via asparagine"/>
    <property type="evidence" value="ECO:0007669"/>
    <property type="project" value="TreeGrafter"/>
</dbReference>
<name>A0A183B9A4_9TREM</name>
<dbReference type="GO" id="GO:0051082">
    <property type="term" value="F:unfolded protein binding"/>
    <property type="evidence" value="ECO:0007669"/>
    <property type="project" value="TreeGrafter"/>
</dbReference>
<dbReference type="OrthoDB" id="27683at2759"/>
<dbReference type="GO" id="GO:0003980">
    <property type="term" value="F:UDP-glucose:glycoprotein glucosyltransferase activity"/>
    <property type="evidence" value="ECO:0007669"/>
    <property type="project" value="InterPro"/>
</dbReference>
<dbReference type="InterPro" id="IPR040525">
    <property type="entry name" value="UGGT_TRXL_4"/>
</dbReference>
<evidence type="ECO:0000313" key="4">
    <source>
        <dbReference type="WBParaSite" id="ECPE_0001582901-mRNA-1"/>
    </source>
</evidence>
<sequence>MRYYQKGDMEMAVRPVTMWVVVGDLDAIFLPPEDRKAHEEQLVLDLNLVRAALTYLRSAHASKGLRLGVVYNPASNDKVPKTAWLTRALYLVGHPTRAPRSDEKLIKHVDQMAARNFGVRLLTGALDAVNASEKYASLDSMLVSSIDGNALGKVIDTLDRENFIESHSKFSRNSLGLKPGQRAVVINGKILGPLDADEEFTTEDFRLAERMTLDAGARDLGEMLNTLVGSELGGPEVISELTWRIGSILRPRDEASDSGVADIVSFPSLNARINSVGYIVMGFSICFSCSPMM</sequence>
<evidence type="ECO:0000259" key="1">
    <source>
        <dbReference type="Pfam" id="PF18403"/>
    </source>
</evidence>
<dbReference type="WBParaSite" id="ECPE_0001582901-mRNA-1">
    <property type="protein sequence ID" value="ECPE_0001582901-mRNA-1"/>
    <property type="gene ID" value="ECPE_0001582901"/>
</dbReference>
<evidence type="ECO:0000313" key="3">
    <source>
        <dbReference type="Proteomes" id="UP000272942"/>
    </source>
</evidence>
<proteinExistence type="predicted"/>
<evidence type="ECO:0000313" key="2">
    <source>
        <dbReference type="EMBL" id="VDP93061.1"/>
    </source>
</evidence>
<gene>
    <name evidence="2" type="ORF">ECPE_LOCUS15789</name>
</gene>
<reference evidence="2 3" key="2">
    <citation type="submission" date="2018-11" db="EMBL/GenBank/DDBJ databases">
        <authorList>
            <consortium name="Pathogen Informatics"/>
        </authorList>
    </citation>
    <scope>NUCLEOTIDE SEQUENCE [LARGE SCALE GENOMIC DNA]</scope>
    <source>
        <strain evidence="2 3">Egypt</strain>
    </source>
</reference>
<dbReference type="PANTHER" id="PTHR11226:SF0">
    <property type="entry name" value="UDP-GLUCOSE:GLYCOPROTEIN GLUCOSYLTRANSFERASE"/>
    <property type="match status" value="1"/>
</dbReference>
<dbReference type="InterPro" id="IPR009448">
    <property type="entry name" value="UDP-g_GGtrans"/>
</dbReference>